<dbReference type="InterPro" id="IPR046112">
    <property type="entry name" value="DUF6049"/>
</dbReference>
<evidence type="ECO:0000256" key="2">
    <source>
        <dbReference type="SAM" id="SignalP"/>
    </source>
</evidence>
<accession>A0A543I6X0</accession>
<dbReference type="OrthoDB" id="4985746at2"/>
<evidence type="ECO:0000313" key="4">
    <source>
        <dbReference type="Proteomes" id="UP000318331"/>
    </source>
</evidence>
<protein>
    <recommendedName>
        <fullName evidence="5">Glycoprotein</fullName>
    </recommendedName>
</protein>
<comment type="caution">
    <text evidence="3">The sequence shown here is derived from an EMBL/GenBank/DDBJ whole genome shotgun (WGS) entry which is preliminary data.</text>
</comment>
<keyword evidence="2" id="KW-0732">Signal</keyword>
<organism evidence="3 4">
    <name type="scientific">Klugiella xanthotipulae</name>
    <dbReference type="NCBI Taxonomy" id="244735"/>
    <lineage>
        <taxon>Bacteria</taxon>
        <taxon>Bacillati</taxon>
        <taxon>Actinomycetota</taxon>
        <taxon>Actinomycetes</taxon>
        <taxon>Micrococcales</taxon>
        <taxon>Microbacteriaceae</taxon>
        <taxon>Klugiella</taxon>
    </lineage>
</organism>
<gene>
    <name evidence="3" type="ORF">FB466_1138</name>
</gene>
<keyword evidence="4" id="KW-1185">Reference proteome</keyword>
<dbReference type="EMBL" id="VFPN01000001">
    <property type="protein sequence ID" value="TQM66301.1"/>
    <property type="molecule type" value="Genomic_DNA"/>
</dbReference>
<reference evidence="3 4" key="1">
    <citation type="submission" date="2019-06" db="EMBL/GenBank/DDBJ databases">
        <title>Sequencing the genomes of 1000 actinobacteria strains.</title>
        <authorList>
            <person name="Klenk H.-P."/>
        </authorList>
    </citation>
    <scope>NUCLEOTIDE SEQUENCE [LARGE SCALE GENOMIC DNA]</scope>
    <source>
        <strain evidence="3 4">DSM 18031</strain>
    </source>
</reference>
<keyword evidence="1" id="KW-0472">Membrane</keyword>
<dbReference type="AlphaFoldDB" id="A0A543I6X0"/>
<dbReference type="Pfam" id="PF19516">
    <property type="entry name" value="DUF6049"/>
    <property type="match status" value="1"/>
</dbReference>
<proteinExistence type="predicted"/>
<feature type="signal peptide" evidence="2">
    <location>
        <begin position="1"/>
        <end position="34"/>
    </location>
</feature>
<evidence type="ECO:0000313" key="3">
    <source>
        <dbReference type="EMBL" id="TQM66301.1"/>
    </source>
</evidence>
<feature type="transmembrane region" description="Helical" evidence="1">
    <location>
        <begin position="652"/>
        <end position="670"/>
    </location>
</feature>
<dbReference type="RefSeq" id="WP_141916493.1">
    <property type="nucleotide sequence ID" value="NZ_BAAAYS010000017.1"/>
</dbReference>
<evidence type="ECO:0008006" key="5">
    <source>
        <dbReference type="Google" id="ProtNLM"/>
    </source>
</evidence>
<feature type="chain" id="PRO_5039474626" description="Glycoprotein" evidence="2">
    <location>
        <begin position="35"/>
        <end position="693"/>
    </location>
</feature>
<sequence length="693" mass="71933">MAVTSRPRFRLLRYPALGLSAALFLVGSTLTGPAASFADEDSSTGGDSVGVTLTVASASPMLATDQKTLSVNVQVTNNTDAAVEAPTLNLYVDRDRVTTSEGLSSQINATPTASTSQLGTQVFNSKLDRISAGDSLEQTLTVPVSALGLRADEPGVYLLSGALSDRGETPVTRSALVWGNATADTQTTATLIIPVTLPSSLDALATAAQLSDLTSKTGTLSQLIPIAERTGGILAIDPRVLASIRILGKRAPQSAITWLDQLAALSNPSFELQFADADLAAQSQLGLTAPLAITSLSYADQDGTFLGTSDWATALPALTAWNYSMDDVVWPAAGSVVTEDLAFFQQSGRGTVILDSTNVADSATARTTPRATVEGLSALITDSGIADAVGDALAAKTTTDYSAATSLAAAELTLEAQQTGATPQHILLPLDRGAVADSTRITSTVNTLRSLSGLTLASLDSAAERSDSVTINNRPIDENRLTTLMTVLGNETAIDSFASVLVTPDLLASLQRSRVLHTFGAGLATGEDTFSARVRPALTRDSDTLNGVTITPTPLVLLGTESAIPVQVSNSLLFPVAVRVHAEASNNRLYIPASTEVTTIAPSSQVNIAVPVKATVSNGEVKIIMTLHNGADQPVGSPVTADVSLHGDWESIGIVILGGLVVLFFGFGAWRSVRNRRKQAHTASPTATESDSE</sequence>
<keyword evidence="1" id="KW-1133">Transmembrane helix</keyword>
<name>A0A543I6X0_9MICO</name>
<dbReference type="Proteomes" id="UP000318331">
    <property type="component" value="Unassembled WGS sequence"/>
</dbReference>
<keyword evidence="1" id="KW-0812">Transmembrane</keyword>
<evidence type="ECO:0000256" key="1">
    <source>
        <dbReference type="SAM" id="Phobius"/>
    </source>
</evidence>